<keyword evidence="3" id="KW-1185">Reference proteome</keyword>
<dbReference type="RefSeq" id="WP_207287213.1">
    <property type="nucleotide sequence ID" value="NZ_CP071462.1"/>
</dbReference>
<sequence>MSVQRKVRNTTNAAIFSRNYPTRLEEAVELGEVTHRASKVWRAAEVGVKKHGSMPLYYATRDREGMITHRGEITSIVIDPEPEDPEAERLEDLVSDDDTYSQHNSPPEGYARLDRTNYLVEDCRALEEPFHFTELHKLSDGTPLDEDYSYQPAYVYQHGTHPE</sequence>
<dbReference type="Proteomes" id="UP000663203">
    <property type="component" value="Chromosome"/>
</dbReference>
<accession>A0A8A2V881</accession>
<organism evidence="2 3">
    <name type="scientific">Haloterrigena alkaliphila</name>
    <dbReference type="NCBI Taxonomy" id="2816475"/>
    <lineage>
        <taxon>Archaea</taxon>
        <taxon>Methanobacteriati</taxon>
        <taxon>Methanobacteriota</taxon>
        <taxon>Stenosarchaea group</taxon>
        <taxon>Halobacteria</taxon>
        <taxon>Halobacteriales</taxon>
        <taxon>Natrialbaceae</taxon>
        <taxon>Haloterrigena</taxon>
    </lineage>
</organism>
<evidence type="ECO:0000313" key="2">
    <source>
        <dbReference type="EMBL" id="QSW97651.1"/>
    </source>
</evidence>
<name>A0A8A2V881_9EURY</name>
<proteinExistence type="predicted"/>
<dbReference type="KEGG" id="hakz:J0X25_09475"/>
<feature type="region of interest" description="Disordered" evidence="1">
    <location>
        <begin position="81"/>
        <end position="110"/>
    </location>
</feature>
<reference evidence="2 3" key="1">
    <citation type="submission" date="2021-03" db="EMBL/GenBank/DDBJ databases">
        <title>Haloterrigena longa sp. nov. and Haloterrigena limicola sp. nov., extremely halophilic archaea isolated from a salt lake.</title>
        <authorList>
            <person name="Henglin C."/>
        </authorList>
    </citation>
    <scope>NUCLEOTIDE SEQUENCE [LARGE SCALE GENOMIC DNA]</scope>
    <source>
        <strain evidence="2 3">KZCA68</strain>
    </source>
</reference>
<evidence type="ECO:0000313" key="3">
    <source>
        <dbReference type="Proteomes" id="UP000663203"/>
    </source>
</evidence>
<protein>
    <submittedName>
        <fullName evidence="2">YbaB/EbfC family nucleoid-associated protein</fullName>
    </submittedName>
</protein>
<gene>
    <name evidence="2" type="ORF">J0X25_09475</name>
</gene>
<dbReference type="EMBL" id="CP071462">
    <property type="protein sequence ID" value="QSW97651.1"/>
    <property type="molecule type" value="Genomic_DNA"/>
</dbReference>
<dbReference type="AlphaFoldDB" id="A0A8A2V881"/>
<dbReference type="GeneID" id="63187534"/>
<evidence type="ECO:0000256" key="1">
    <source>
        <dbReference type="SAM" id="MobiDB-lite"/>
    </source>
</evidence>